<evidence type="ECO:0000256" key="3">
    <source>
        <dbReference type="ARBA" id="ARBA00022692"/>
    </source>
</evidence>
<sequence length="953" mass="99208">MSPLPGWLAAFRIARRDAARAKGRSALVVAMIALPVLGVTAADLTYRSALPTKAEELTAELGSADARFMATSVGPVKLQQMPDGINWTTPEGAPDPTPEEQAKPVDVPAAFPEGSRSLTERSLPASVTTRHGIADTEISELRISDPMLRGRIELTEGAYPLKPNEIAATSDFVEAAGLSIGDRVTVRGPEQTYTLTGTVELPADLRADALYALPGSVIAPWQKAADRDESILPPQPSDPYWLVKGPAGAGVTWQDILAANEGGVVVKSRQVALNPPPDSEVPMSSMSSGYSTETETTAAVLTVAAMAVLEIVLLAGPAFAVGARRSRRQLGLVGSCGADRGQIRAVVLAGGAVLGGVGAAAGVGAGFGLTALFRPMIEDYTGNRFGELTVRPWEILGIAALGLVTGVLAALAPAIVAGRQSVLESLTGRRGTRRSSRVLPVIGVIALTAGVGVAVWGGVAGDTAFVAGGSVLAELGVLACIPVIVGFLGRLGRRLPLTPRIALRDAARNRGRTAPAVAAVMAAVAGSVAIATYTSSNAAEQAYDYVPNMTPGTVALAASDIGADAELPRSRAAVEQNYPVSGKPADFGRVWAGSDCSVYYEEENGCGTLELVKPTGKGHSCPLKGKGAKELALRLSADEHKRMMNSPACMDENYTMVSFGTGEHKIVIGGADVLDTYVKLDDPAAAKALSEGTPVLLNSAYAKNGEVTLKATHLYNDRDKKNRVQHPGKARTTTDRLKVYVAPDRFAATPGIRMVMPEKAAERLGLHVEDYGSFYALGRDATDAETQAAYAAIDQAGNRAYLMSSDEEFRRHDDTDTILLVLALFAGVVTLGAAAITTGLSKADAEADLTTLSAVGAPPGVRRSLSGFQCLVVALTGVLLGTVAGLVPAIALRLTDLRAALSEMREDPMQSAYTPIVMPWETVGLLALVVPVLAGLLAAALTSSRLILARRAG</sequence>
<organism evidence="9 10">
    <name type="scientific">Streptomyces globisporus</name>
    <dbReference type="NCBI Taxonomy" id="1908"/>
    <lineage>
        <taxon>Bacteria</taxon>
        <taxon>Bacillati</taxon>
        <taxon>Actinomycetota</taxon>
        <taxon>Actinomycetes</taxon>
        <taxon>Kitasatosporales</taxon>
        <taxon>Streptomycetaceae</taxon>
        <taxon>Streptomyces</taxon>
    </lineage>
</organism>
<evidence type="ECO:0000256" key="7">
    <source>
        <dbReference type="SAM" id="Phobius"/>
    </source>
</evidence>
<comment type="subcellular location">
    <subcellularLocation>
        <location evidence="1">Cell membrane</location>
        <topology evidence="1">Multi-pass membrane protein</topology>
    </subcellularLocation>
</comment>
<feature type="domain" description="ABC3 transporter permease C-terminal" evidence="8">
    <location>
        <begin position="303"/>
        <end position="421"/>
    </location>
</feature>
<feature type="transmembrane region" description="Helical" evidence="7">
    <location>
        <begin position="818"/>
        <end position="840"/>
    </location>
</feature>
<feature type="transmembrane region" description="Helical" evidence="7">
    <location>
        <begin position="343"/>
        <end position="373"/>
    </location>
</feature>
<dbReference type="EMBL" id="QWFA01000022">
    <property type="protein sequence ID" value="ROV69401.1"/>
    <property type="molecule type" value="Genomic_DNA"/>
</dbReference>
<evidence type="ECO:0000256" key="6">
    <source>
        <dbReference type="SAM" id="MobiDB-lite"/>
    </source>
</evidence>
<feature type="transmembrane region" description="Helical" evidence="7">
    <location>
        <begin position="870"/>
        <end position="892"/>
    </location>
</feature>
<dbReference type="GO" id="GO:0005886">
    <property type="term" value="C:plasma membrane"/>
    <property type="evidence" value="ECO:0007669"/>
    <property type="project" value="UniProtKB-SubCell"/>
</dbReference>
<keyword evidence="5 7" id="KW-0472">Membrane</keyword>
<keyword evidence="2" id="KW-1003">Cell membrane</keyword>
<reference evidence="9 10" key="1">
    <citation type="submission" date="2018-08" db="EMBL/GenBank/DDBJ databases">
        <title>Streptomyces globisporus 1912-4Crt, whole genome shotgun sequence.</title>
        <authorList>
            <person name="Matselyukh B."/>
        </authorList>
    </citation>
    <scope>NUCLEOTIDE SEQUENCE [LARGE SCALE GENOMIC DNA]</scope>
    <source>
        <strain evidence="9 10">1912-4Crt</strain>
    </source>
</reference>
<evidence type="ECO:0000313" key="9">
    <source>
        <dbReference type="EMBL" id="ROV69401.1"/>
    </source>
</evidence>
<dbReference type="PANTHER" id="PTHR30287">
    <property type="entry name" value="MEMBRANE COMPONENT OF PREDICTED ABC SUPERFAMILY METABOLITE UPTAKE TRANSPORTER"/>
    <property type="match status" value="1"/>
</dbReference>
<protein>
    <submittedName>
        <fullName evidence="9">FtsX-like permease family protein</fullName>
    </submittedName>
</protein>
<evidence type="ECO:0000256" key="4">
    <source>
        <dbReference type="ARBA" id="ARBA00022989"/>
    </source>
</evidence>
<evidence type="ECO:0000256" key="2">
    <source>
        <dbReference type="ARBA" id="ARBA00022475"/>
    </source>
</evidence>
<dbReference type="Pfam" id="PF02687">
    <property type="entry name" value="FtsX"/>
    <property type="match status" value="1"/>
</dbReference>
<feature type="transmembrane region" description="Helical" evidence="7">
    <location>
        <begin position="471"/>
        <end position="492"/>
    </location>
</feature>
<name>A0A423V470_STRGL</name>
<evidence type="ECO:0000259" key="8">
    <source>
        <dbReference type="Pfam" id="PF02687"/>
    </source>
</evidence>
<accession>A0A423V470</accession>
<dbReference type="PANTHER" id="PTHR30287:SF1">
    <property type="entry name" value="INNER MEMBRANE PROTEIN"/>
    <property type="match status" value="1"/>
</dbReference>
<feature type="transmembrane region" description="Helical" evidence="7">
    <location>
        <begin position="393"/>
        <end position="417"/>
    </location>
</feature>
<dbReference type="InterPro" id="IPR003838">
    <property type="entry name" value="ABC3_permease_C"/>
</dbReference>
<keyword evidence="4 7" id="KW-1133">Transmembrane helix</keyword>
<proteinExistence type="predicted"/>
<dbReference type="AlphaFoldDB" id="A0A423V470"/>
<feature type="transmembrane region" description="Helical" evidence="7">
    <location>
        <begin position="438"/>
        <end position="459"/>
    </location>
</feature>
<comment type="caution">
    <text evidence="9">The sequence shown here is derived from an EMBL/GenBank/DDBJ whole genome shotgun (WGS) entry which is preliminary data.</text>
</comment>
<feature type="transmembrane region" description="Helical" evidence="7">
    <location>
        <begin position="513"/>
        <end position="533"/>
    </location>
</feature>
<feature type="transmembrane region" description="Helical" evidence="7">
    <location>
        <begin position="298"/>
        <end position="322"/>
    </location>
</feature>
<feature type="region of interest" description="Disordered" evidence="6">
    <location>
        <begin position="83"/>
        <end position="104"/>
    </location>
</feature>
<dbReference type="Proteomes" id="UP000285596">
    <property type="component" value="Unassembled WGS sequence"/>
</dbReference>
<evidence type="ECO:0000256" key="5">
    <source>
        <dbReference type="ARBA" id="ARBA00023136"/>
    </source>
</evidence>
<keyword evidence="3 7" id="KW-0812">Transmembrane</keyword>
<dbReference type="InterPro" id="IPR038766">
    <property type="entry name" value="Membrane_comp_ABC_pdt"/>
</dbReference>
<evidence type="ECO:0000256" key="1">
    <source>
        <dbReference type="ARBA" id="ARBA00004651"/>
    </source>
</evidence>
<evidence type="ECO:0000313" key="10">
    <source>
        <dbReference type="Proteomes" id="UP000285596"/>
    </source>
</evidence>
<gene>
    <name evidence="9" type="ORF">D3105_06005</name>
</gene>
<feature type="transmembrane region" description="Helical" evidence="7">
    <location>
        <begin position="912"/>
        <end position="941"/>
    </location>
</feature>
<dbReference type="RefSeq" id="WP_118900680.1">
    <property type="nucleotide sequence ID" value="NZ_QWFA01000022.1"/>
</dbReference>